<dbReference type="InterPro" id="IPR029061">
    <property type="entry name" value="THDP-binding"/>
</dbReference>
<proteinExistence type="predicted"/>
<dbReference type="OrthoDB" id="407298at2759"/>
<dbReference type="GeneID" id="18925143"/>
<reference evidence="3" key="1">
    <citation type="journal article" date="2011" name="Proc. Natl. Acad. Sci. U.S.A.">
        <title>Obligate biotrophy features unraveled by the genomic analysis of rust fungi.</title>
        <authorList>
            <person name="Duplessis S."/>
            <person name="Cuomo C.A."/>
            <person name="Lin Y.-C."/>
            <person name="Aerts A."/>
            <person name="Tisserant E."/>
            <person name="Veneault-Fourrey C."/>
            <person name="Joly D.L."/>
            <person name="Hacquard S."/>
            <person name="Amselem J."/>
            <person name="Cantarel B.L."/>
            <person name="Chiu R."/>
            <person name="Coutinho P.M."/>
            <person name="Feau N."/>
            <person name="Field M."/>
            <person name="Frey P."/>
            <person name="Gelhaye E."/>
            <person name="Goldberg J."/>
            <person name="Grabherr M.G."/>
            <person name="Kodira C.D."/>
            <person name="Kohler A."/>
            <person name="Kuees U."/>
            <person name="Lindquist E.A."/>
            <person name="Lucas S.M."/>
            <person name="Mago R."/>
            <person name="Mauceli E."/>
            <person name="Morin E."/>
            <person name="Murat C."/>
            <person name="Pangilinan J.L."/>
            <person name="Park R."/>
            <person name="Pearson M."/>
            <person name="Quesneville H."/>
            <person name="Rouhier N."/>
            <person name="Sakthikumar S."/>
            <person name="Salamov A.A."/>
            <person name="Schmutz J."/>
            <person name="Selles B."/>
            <person name="Shapiro H."/>
            <person name="Tanguay P."/>
            <person name="Tuskan G.A."/>
            <person name="Henrissat B."/>
            <person name="Van de Peer Y."/>
            <person name="Rouze P."/>
            <person name="Ellis J.G."/>
            <person name="Dodds P.N."/>
            <person name="Schein J.E."/>
            <person name="Zhong S."/>
            <person name="Hamelin R.C."/>
            <person name="Grigoriev I.V."/>
            <person name="Szabo L.J."/>
            <person name="Martin F."/>
        </authorList>
    </citation>
    <scope>NUCLEOTIDE SEQUENCE [LARGE SCALE GENOMIC DNA]</scope>
    <source>
        <strain evidence="3">98AG31 / pathotype 3-4-7</strain>
    </source>
</reference>
<dbReference type="Proteomes" id="UP000001072">
    <property type="component" value="Unassembled WGS sequence"/>
</dbReference>
<dbReference type="Gene3D" id="3.40.50.970">
    <property type="match status" value="1"/>
</dbReference>
<dbReference type="RefSeq" id="XP_007418740.1">
    <property type="nucleotide sequence ID" value="XM_007418678.1"/>
</dbReference>
<evidence type="ECO:0000313" key="2">
    <source>
        <dbReference type="EMBL" id="EGF97997.1"/>
    </source>
</evidence>
<dbReference type="VEuPathDB" id="FungiDB:MELLADRAFT_113923"/>
<name>F4SBI5_MELLP</name>
<dbReference type="EMBL" id="GL883189">
    <property type="protein sequence ID" value="EGF97997.1"/>
    <property type="molecule type" value="Genomic_DNA"/>
</dbReference>
<dbReference type="AlphaFoldDB" id="F4SBI5"/>
<dbReference type="HOGENOM" id="CLU_1082132_0_0_1"/>
<dbReference type="eggNOG" id="KOG0523">
    <property type="taxonomic scope" value="Eukaryota"/>
</dbReference>
<dbReference type="PANTHER" id="PTHR43825:SF1">
    <property type="entry name" value="TRANSKETOLASE-LIKE PYRIMIDINE-BINDING DOMAIN-CONTAINING PROTEIN"/>
    <property type="match status" value="1"/>
</dbReference>
<evidence type="ECO:0000313" key="3">
    <source>
        <dbReference type="Proteomes" id="UP000001072"/>
    </source>
</evidence>
<dbReference type="InterPro" id="IPR051157">
    <property type="entry name" value="PDH/Transketolase"/>
</dbReference>
<dbReference type="PANTHER" id="PTHR43825">
    <property type="entry name" value="PYRUVATE DEHYDROGENASE E1 COMPONENT"/>
    <property type="match status" value="1"/>
</dbReference>
<keyword evidence="3" id="KW-1185">Reference proteome</keyword>
<organism evidence="3">
    <name type="scientific">Melampsora larici-populina (strain 98AG31 / pathotype 3-4-7)</name>
    <name type="common">Poplar leaf rust fungus</name>
    <dbReference type="NCBI Taxonomy" id="747676"/>
    <lineage>
        <taxon>Eukaryota</taxon>
        <taxon>Fungi</taxon>
        <taxon>Dikarya</taxon>
        <taxon>Basidiomycota</taxon>
        <taxon>Pucciniomycotina</taxon>
        <taxon>Pucciniomycetes</taxon>
        <taxon>Pucciniales</taxon>
        <taxon>Melampsoraceae</taxon>
        <taxon>Melampsora</taxon>
    </lineage>
</organism>
<sequence>MSLFLETIVFFTATVVSTGVARGVSGHTGSYPSLNSLANVSLITSSGIINPSGRDGSFNLITSALSQNYNQSPTIAMQVLIGASPILEGLAVDWATCGLLSTIIALANQHRTVLCLGPDGLQEGGNDAKAARLAEARNLNITLLIDINNDWEYSDNVATILQLLSSSTSPYLYIGNTKEMDACCVQFSKAINMVLDRMSKEDITSKVICINSDLEGSTDRKVIHQPHPGIFIHSGIIEFANFCAAAGFSSICFHNLC</sequence>
<dbReference type="SUPFAM" id="SSF52518">
    <property type="entry name" value="Thiamin diphosphate-binding fold (THDP-binding)"/>
    <property type="match status" value="1"/>
</dbReference>
<dbReference type="STRING" id="747676.F4SBI5"/>
<feature type="chain" id="PRO_5003316021" evidence="1">
    <location>
        <begin position="22"/>
        <end position="257"/>
    </location>
</feature>
<accession>F4SBI5</accession>
<keyword evidence="1" id="KW-0732">Signal</keyword>
<feature type="signal peptide" evidence="1">
    <location>
        <begin position="1"/>
        <end position="21"/>
    </location>
</feature>
<gene>
    <name evidence="2" type="ORF">MELLADRAFT_113923</name>
</gene>
<dbReference type="InParanoid" id="F4SBI5"/>
<dbReference type="KEGG" id="mlr:MELLADRAFT_113923"/>
<protein>
    <submittedName>
        <fullName evidence="2">Uncharacterized protein</fullName>
    </submittedName>
</protein>
<evidence type="ECO:0000256" key="1">
    <source>
        <dbReference type="SAM" id="SignalP"/>
    </source>
</evidence>